<gene>
    <name evidence="2" type="ORF">JOQ06_022516</name>
</gene>
<evidence type="ECO:0000313" key="3">
    <source>
        <dbReference type="Proteomes" id="UP001219934"/>
    </source>
</evidence>
<dbReference type="EMBL" id="JAPTMU010000277">
    <property type="protein sequence ID" value="KAJ4919556.1"/>
    <property type="molecule type" value="Genomic_DNA"/>
</dbReference>
<feature type="region of interest" description="Disordered" evidence="1">
    <location>
        <begin position="1"/>
        <end position="77"/>
    </location>
</feature>
<organism evidence="2 3">
    <name type="scientific">Pogonophryne albipinna</name>
    <dbReference type="NCBI Taxonomy" id="1090488"/>
    <lineage>
        <taxon>Eukaryota</taxon>
        <taxon>Metazoa</taxon>
        <taxon>Chordata</taxon>
        <taxon>Craniata</taxon>
        <taxon>Vertebrata</taxon>
        <taxon>Euteleostomi</taxon>
        <taxon>Actinopterygii</taxon>
        <taxon>Neopterygii</taxon>
        <taxon>Teleostei</taxon>
        <taxon>Neoteleostei</taxon>
        <taxon>Acanthomorphata</taxon>
        <taxon>Eupercaria</taxon>
        <taxon>Perciformes</taxon>
        <taxon>Notothenioidei</taxon>
        <taxon>Pogonophryne</taxon>
    </lineage>
</organism>
<accession>A0AAD6F383</accession>
<evidence type="ECO:0000313" key="2">
    <source>
        <dbReference type="EMBL" id="KAJ4919556.1"/>
    </source>
</evidence>
<evidence type="ECO:0000256" key="1">
    <source>
        <dbReference type="SAM" id="MobiDB-lite"/>
    </source>
</evidence>
<comment type="caution">
    <text evidence="2">The sequence shown here is derived from an EMBL/GenBank/DDBJ whole genome shotgun (WGS) entry which is preliminary data.</text>
</comment>
<dbReference type="AlphaFoldDB" id="A0AAD6F383"/>
<dbReference type="Proteomes" id="UP001219934">
    <property type="component" value="Unassembled WGS sequence"/>
</dbReference>
<feature type="compositionally biased region" description="Polar residues" evidence="1">
    <location>
        <begin position="66"/>
        <end position="77"/>
    </location>
</feature>
<name>A0AAD6F383_9TELE</name>
<keyword evidence="3" id="KW-1185">Reference proteome</keyword>
<sequence>MGIQWESNENRESNGNPMGIQWESNGNPMGIQRESNGNPTGIQWESNGNPTGTQWESNGAIPCKNTDGTCGSGENIQ</sequence>
<feature type="compositionally biased region" description="Polar residues" evidence="1">
    <location>
        <begin position="22"/>
        <end position="57"/>
    </location>
</feature>
<proteinExistence type="predicted"/>
<reference evidence="2" key="1">
    <citation type="submission" date="2022-11" db="EMBL/GenBank/DDBJ databases">
        <title>Chromosome-level genome of Pogonophryne albipinna.</title>
        <authorList>
            <person name="Jo E."/>
        </authorList>
    </citation>
    <scope>NUCLEOTIDE SEQUENCE</scope>
    <source>
        <strain evidence="2">SGF0006</strain>
        <tissue evidence="2">Muscle</tissue>
    </source>
</reference>
<protein>
    <submittedName>
        <fullName evidence="2">Uncharacterized protein</fullName>
    </submittedName>
</protein>